<proteinExistence type="predicted"/>
<accession>A0A5B7INV9</accession>
<dbReference type="EMBL" id="VSRR010062129">
    <property type="protein sequence ID" value="MPC83297.1"/>
    <property type="molecule type" value="Genomic_DNA"/>
</dbReference>
<reference evidence="1 2" key="1">
    <citation type="submission" date="2019-05" db="EMBL/GenBank/DDBJ databases">
        <title>Another draft genome of Portunus trituberculatus and its Hox gene families provides insights of decapod evolution.</title>
        <authorList>
            <person name="Jeong J.-H."/>
            <person name="Song I."/>
            <person name="Kim S."/>
            <person name="Choi T."/>
            <person name="Kim D."/>
            <person name="Ryu S."/>
            <person name="Kim W."/>
        </authorList>
    </citation>
    <scope>NUCLEOTIDE SEQUENCE [LARGE SCALE GENOMIC DNA]</scope>
    <source>
        <tissue evidence="1">Muscle</tissue>
    </source>
</reference>
<dbReference type="Proteomes" id="UP000324222">
    <property type="component" value="Unassembled WGS sequence"/>
</dbReference>
<evidence type="ECO:0000313" key="1">
    <source>
        <dbReference type="EMBL" id="MPC83297.1"/>
    </source>
</evidence>
<comment type="caution">
    <text evidence="1">The sequence shown here is derived from an EMBL/GenBank/DDBJ whole genome shotgun (WGS) entry which is preliminary data.</text>
</comment>
<keyword evidence="2" id="KW-1185">Reference proteome</keyword>
<evidence type="ECO:0000313" key="2">
    <source>
        <dbReference type="Proteomes" id="UP000324222"/>
    </source>
</evidence>
<name>A0A5B7INV9_PORTR</name>
<protein>
    <submittedName>
        <fullName evidence="1">Uncharacterized protein</fullName>
    </submittedName>
</protein>
<organism evidence="1 2">
    <name type="scientific">Portunus trituberculatus</name>
    <name type="common">Swimming crab</name>
    <name type="synonym">Neptunus trituberculatus</name>
    <dbReference type="NCBI Taxonomy" id="210409"/>
    <lineage>
        <taxon>Eukaryota</taxon>
        <taxon>Metazoa</taxon>
        <taxon>Ecdysozoa</taxon>
        <taxon>Arthropoda</taxon>
        <taxon>Crustacea</taxon>
        <taxon>Multicrustacea</taxon>
        <taxon>Malacostraca</taxon>
        <taxon>Eumalacostraca</taxon>
        <taxon>Eucarida</taxon>
        <taxon>Decapoda</taxon>
        <taxon>Pleocyemata</taxon>
        <taxon>Brachyura</taxon>
        <taxon>Eubrachyura</taxon>
        <taxon>Portunoidea</taxon>
        <taxon>Portunidae</taxon>
        <taxon>Portuninae</taxon>
        <taxon>Portunus</taxon>
    </lineage>
</organism>
<sequence>MKEKLRVSAFSRVHMYGTINPHYSVHDIYTTKIGVKESEHVSWTGLQISGHSLAVEEGR</sequence>
<gene>
    <name evidence="1" type="ORF">E2C01_078004</name>
</gene>
<dbReference type="AlphaFoldDB" id="A0A5B7INV9"/>